<evidence type="ECO:0000256" key="1">
    <source>
        <dbReference type="SAM" id="Phobius"/>
    </source>
</evidence>
<name>A0A7W7AIZ8_9SPHN</name>
<gene>
    <name evidence="2" type="ORF">GGQ96_002053</name>
</gene>
<dbReference type="RefSeq" id="WP_184114299.1">
    <property type="nucleotide sequence ID" value="NZ_JACHNY010000004.1"/>
</dbReference>
<sequence length="48" mass="4911">MAGSDADHGVGKGDLGAHVTDYGRMIAMLKWGAVAVAVIVACVIWLIA</sequence>
<dbReference type="EMBL" id="JACHNY010000004">
    <property type="protein sequence ID" value="MBB4617917.1"/>
    <property type="molecule type" value="Genomic_DNA"/>
</dbReference>
<organism evidence="2 3">
    <name type="scientific">Sphingomonas abaci</name>
    <dbReference type="NCBI Taxonomy" id="237611"/>
    <lineage>
        <taxon>Bacteria</taxon>
        <taxon>Pseudomonadati</taxon>
        <taxon>Pseudomonadota</taxon>
        <taxon>Alphaproteobacteria</taxon>
        <taxon>Sphingomonadales</taxon>
        <taxon>Sphingomonadaceae</taxon>
        <taxon>Sphingomonas</taxon>
    </lineage>
</organism>
<keyword evidence="1" id="KW-0472">Membrane</keyword>
<protein>
    <recommendedName>
        <fullName evidence="4">Aa3-type cytochrome c oxidase subunit IV</fullName>
    </recommendedName>
</protein>
<keyword evidence="1" id="KW-1133">Transmembrane helix</keyword>
<evidence type="ECO:0000313" key="3">
    <source>
        <dbReference type="Proteomes" id="UP000574769"/>
    </source>
</evidence>
<evidence type="ECO:0008006" key="4">
    <source>
        <dbReference type="Google" id="ProtNLM"/>
    </source>
</evidence>
<keyword evidence="3" id="KW-1185">Reference proteome</keyword>
<feature type="transmembrane region" description="Helical" evidence="1">
    <location>
        <begin position="28"/>
        <end position="47"/>
    </location>
</feature>
<proteinExistence type="predicted"/>
<dbReference type="Proteomes" id="UP000574769">
    <property type="component" value="Unassembled WGS sequence"/>
</dbReference>
<keyword evidence="1" id="KW-0812">Transmembrane</keyword>
<reference evidence="2 3" key="1">
    <citation type="submission" date="2020-08" db="EMBL/GenBank/DDBJ databases">
        <title>Genomic Encyclopedia of Type Strains, Phase IV (KMG-IV): sequencing the most valuable type-strain genomes for metagenomic binning, comparative biology and taxonomic classification.</title>
        <authorList>
            <person name="Goeker M."/>
        </authorList>
    </citation>
    <scope>NUCLEOTIDE SEQUENCE [LARGE SCALE GENOMIC DNA]</scope>
    <source>
        <strain evidence="2 3">DSM 15867</strain>
    </source>
</reference>
<evidence type="ECO:0000313" key="2">
    <source>
        <dbReference type="EMBL" id="MBB4617917.1"/>
    </source>
</evidence>
<accession>A0A7W7AIZ8</accession>
<comment type="caution">
    <text evidence="2">The sequence shown here is derived from an EMBL/GenBank/DDBJ whole genome shotgun (WGS) entry which is preliminary data.</text>
</comment>
<dbReference type="AlphaFoldDB" id="A0A7W7AIZ8"/>